<dbReference type="EMBL" id="FONA01000005">
    <property type="protein sequence ID" value="SFD99820.1"/>
    <property type="molecule type" value="Genomic_DNA"/>
</dbReference>
<comment type="similarity">
    <text evidence="1">Belongs to the glycosyltransferase 2 family.</text>
</comment>
<dbReference type="SUPFAM" id="SSF53448">
    <property type="entry name" value="Nucleotide-diphospho-sugar transferases"/>
    <property type="match status" value="1"/>
</dbReference>
<dbReference type="PANTHER" id="PTHR43179">
    <property type="entry name" value="RHAMNOSYLTRANSFERASE WBBL"/>
    <property type="match status" value="1"/>
</dbReference>
<dbReference type="OrthoDB" id="9771846at2"/>
<dbReference type="STRING" id="385682.SAMN05444380_10567"/>
<organism evidence="5 6">
    <name type="scientific">Thermophagus xiamenensis</name>
    <dbReference type="NCBI Taxonomy" id="385682"/>
    <lineage>
        <taxon>Bacteria</taxon>
        <taxon>Pseudomonadati</taxon>
        <taxon>Bacteroidota</taxon>
        <taxon>Bacteroidia</taxon>
        <taxon>Marinilabiliales</taxon>
        <taxon>Marinilabiliaceae</taxon>
        <taxon>Thermophagus</taxon>
    </lineage>
</organism>
<dbReference type="eggNOG" id="COG1216">
    <property type="taxonomic scope" value="Bacteria"/>
</dbReference>
<gene>
    <name evidence="5" type="ORF">SAMN05444380_10567</name>
</gene>
<dbReference type="RefSeq" id="WP_010526703.1">
    <property type="nucleotide sequence ID" value="NZ_FONA01000005.1"/>
</dbReference>
<dbReference type="AlphaFoldDB" id="A0A1I1X3B3"/>
<name>A0A1I1X3B3_9BACT</name>
<keyword evidence="3 5" id="KW-0808">Transferase</keyword>
<evidence type="ECO:0000256" key="1">
    <source>
        <dbReference type="ARBA" id="ARBA00006739"/>
    </source>
</evidence>
<feature type="domain" description="Glycosyltransferase 2-like" evidence="4">
    <location>
        <begin position="11"/>
        <end position="149"/>
    </location>
</feature>
<evidence type="ECO:0000313" key="5">
    <source>
        <dbReference type="EMBL" id="SFD99820.1"/>
    </source>
</evidence>
<dbReference type="Pfam" id="PF00535">
    <property type="entry name" value="Glycos_transf_2"/>
    <property type="match status" value="1"/>
</dbReference>
<reference evidence="5 6" key="1">
    <citation type="submission" date="2016-10" db="EMBL/GenBank/DDBJ databases">
        <authorList>
            <person name="de Groot N.N."/>
        </authorList>
    </citation>
    <scope>NUCLEOTIDE SEQUENCE [LARGE SCALE GENOMIC DNA]</scope>
    <source>
        <strain evidence="5 6">DSM 19012</strain>
    </source>
</reference>
<dbReference type="PANTHER" id="PTHR43179:SF12">
    <property type="entry name" value="GALACTOFURANOSYLTRANSFERASE GLFT2"/>
    <property type="match status" value="1"/>
</dbReference>
<accession>A0A1I1X3B3</accession>
<dbReference type="GO" id="GO:0016757">
    <property type="term" value="F:glycosyltransferase activity"/>
    <property type="evidence" value="ECO:0007669"/>
    <property type="project" value="UniProtKB-KW"/>
</dbReference>
<keyword evidence="2" id="KW-0328">Glycosyltransferase</keyword>
<evidence type="ECO:0000313" key="6">
    <source>
        <dbReference type="Proteomes" id="UP000181976"/>
    </source>
</evidence>
<dbReference type="InParanoid" id="A0A1I1X3B3"/>
<dbReference type="Gene3D" id="3.90.550.10">
    <property type="entry name" value="Spore Coat Polysaccharide Biosynthesis Protein SpsA, Chain A"/>
    <property type="match status" value="1"/>
</dbReference>
<dbReference type="Proteomes" id="UP000181976">
    <property type="component" value="Unassembled WGS sequence"/>
</dbReference>
<dbReference type="InterPro" id="IPR029044">
    <property type="entry name" value="Nucleotide-diphossugar_trans"/>
</dbReference>
<sequence length="306" mass="35263">MVHEIIVQLVLYHDGHYLSGLIESLKAQSFKNFHVVALDNSSDDTAAKKFKALWPDGELFRTGKNLGYAGGHSFLIERTLHSGAPFVVVLNTDVQLHPDFLSELYARMKNNHELDACGPLILEGKGASKSNIVQNYRLFMDFTRARKFSPDAGKCFNGDEELPFFARTDYLSGVAFMIRTRVLRDISFFDPTLFMYGEERDFFYRFSKLGCKAGVLRNAVCWHFHDWSSQSKEGYQREYYYLKRNKVLYFKKYRLSGGLISFLIKELVSLPFTAFWMFRKGGLKMLKFYVLALWHGLKGRSGQGPL</sequence>
<evidence type="ECO:0000256" key="3">
    <source>
        <dbReference type="ARBA" id="ARBA00022679"/>
    </source>
</evidence>
<dbReference type="InterPro" id="IPR001173">
    <property type="entry name" value="Glyco_trans_2-like"/>
</dbReference>
<evidence type="ECO:0000259" key="4">
    <source>
        <dbReference type="Pfam" id="PF00535"/>
    </source>
</evidence>
<keyword evidence="6" id="KW-1185">Reference proteome</keyword>
<evidence type="ECO:0000256" key="2">
    <source>
        <dbReference type="ARBA" id="ARBA00022676"/>
    </source>
</evidence>
<protein>
    <submittedName>
        <fullName evidence="5">Glycosyltransferase, GT2 family</fullName>
    </submittedName>
</protein>
<proteinExistence type="inferred from homology"/>